<name>A0A836HJ41_LEIEN</name>
<sequence length="1117" mass="117953">MLSMFKDKKGFSVLFKGGEATGQPATVTEASQRRRPSTQLPDTAACPRSFEVAQHQCQRCSKRFSALESDDEREASYQCHRCSYPTCPQCREAAAGSPPWVCCVCTGFKSIMWLLERTRAGPMLVTRIVEYCDPRGQRLMRSMFRFTLQQYQPLSPRPSIKLAGRASDGPAASGGSYCSRPTSQTPPTCPMSKTRASSRLSGERSAARLSQVPASVSNACRPSPYTHPKHGSLLRSLRRSDSGAALNFGAGAVADAEDAAKENSPVVERIARGSEALRRIEEAVGVVEYSPDSKWRASCDASGEAEGSDEPSPSLSDGCMRFAHLEDYCTAVANIYRARASDVPAGGATLRAAALDAEAPSPHVRASGCAAFQREALQPQLESADGGATPRESDNAVVQVNAPRAPETSSMRITPSCHPCRLGRSVSPSSGGSGRSVSPAPRFPTFGQFLEDHGGIIDRQTHLPRDSDVLVTVSPETENEDEDSSGVIQLGGARCGNRLVASSDYAKEGLNTPRGAHPRTPPSTGGGCCSSGLRSGRRASGLGDFTPTRVLNLSSARGTLHHRSCSRRRATRGSLQEIHAPHLYGNSTANSKAAGNARRNGQTLDSPYIYGLPSQFSSHMKPAGSACGQVRRQHAPLATRTAGRALGSDGRQRLVWQHTHTPTPLQRTASRNNELQRMPSRNGVLARTHSSFAQLTRTASSHGYGPRFARTNSSTAHAMACTVPHPAHVTGAASGGRRLQRTESVKLMRTGLGHGAAAGGVPKGTAALERTHSRYGTPAAGGALPTYSSPLTRTLSSRSPLKRPTSHVYLSGGGATPLGRTQSQSCFARSATVNTGFVVTSSVAKAGGRVPPRHAPGGLTRTATGTNLCSYSRGRLYDGARHPPVPSPLQSSSTLCGSARGAPGSYHSAVATSPVRRTVTATRVETPKTSRRWCPTPTTLSRTGAGARNFDRQQSNTMREPVWRTGGATRKIVDPPPTLVGVTRRRAVGGTLRRTPSATASVSSVVATPRTPRQYIIASVKVGATAGAASGGSLHSGSRPVLSSGASSSKARSSRGSLNNGGTAGSRSNASSVPAERKVTALEDGTGRSRMQRRHSLAEATATKEKAFSRDVRPVQL</sequence>
<dbReference type="InterPro" id="IPR011011">
    <property type="entry name" value="Znf_FYVE_PHD"/>
</dbReference>
<keyword evidence="3" id="KW-1185">Reference proteome</keyword>
<feature type="region of interest" description="Disordered" evidence="1">
    <location>
        <begin position="22"/>
        <end position="42"/>
    </location>
</feature>
<feature type="compositionally biased region" description="Basic residues" evidence="1">
    <location>
        <begin position="562"/>
        <end position="571"/>
    </location>
</feature>
<feature type="compositionally biased region" description="Basic and acidic residues" evidence="1">
    <location>
        <begin position="1102"/>
        <end position="1117"/>
    </location>
</feature>
<dbReference type="SUPFAM" id="SSF57903">
    <property type="entry name" value="FYVE/PHD zinc finger"/>
    <property type="match status" value="1"/>
</dbReference>
<dbReference type="OrthoDB" id="273729at2759"/>
<dbReference type="GeneID" id="94175185"/>
<evidence type="ECO:0000313" key="3">
    <source>
        <dbReference type="Proteomes" id="UP000674179"/>
    </source>
</evidence>
<dbReference type="RefSeq" id="XP_067695334.1">
    <property type="nucleotide sequence ID" value="XM_067839675.1"/>
</dbReference>
<organism evidence="2 3">
    <name type="scientific">Leishmania enriettii</name>
    <dbReference type="NCBI Taxonomy" id="5663"/>
    <lineage>
        <taxon>Eukaryota</taxon>
        <taxon>Discoba</taxon>
        <taxon>Euglenozoa</taxon>
        <taxon>Kinetoplastea</taxon>
        <taxon>Metakinetoplastina</taxon>
        <taxon>Trypanosomatida</taxon>
        <taxon>Trypanosomatidae</taxon>
        <taxon>Leishmaniinae</taxon>
        <taxon>Leishmania</taxon>
    </lineage>
</organism>
<protein>
    <recommendedName>
        <fullName evidence="4">FYVE-type domain-containing protein</fullName>
    </recommendedName>
</protein>
<comment type="caution">
    <text evidence="2">The sequence shown here is derived from an EMBL/GenBank/DDBJ whole genome shotgun (WGS) entry which is preliminary data.</text>
</comment>
<reference evidence="2 3" key="1">
    <citation type="submission" date="2021-02" db="EMBL/GenBank/DDBJ databases">
        <title>Leishmania (Mundinia) enrietti genome sequencing and assembly.</title>
        <authorList>
            <person name="Almutairi H."/>
            <person name="Gatherer D."/>
        </authorList>
    </citation>
    <scope>NUCLEOTIDE SEQUENCE [LARGE SCALE GENOMIC DNA]</scope>
    <source>
        <strain evidence="2">CUR178</strain>
    </source>
</reference>
<gene>
    <name evidence="2" type="ORF">CUR178_08040</name>
</gene>
<dbReference type="EMBL" id="JAFHKP010000008">
    <property type="protein sequence ID" value="KAG5485070.1"/>
    <property type="molecule type" value="Genomic_DNA"/>
</dbReference>
<feature type="region of interest" description="Disordered" evidence="1">
    <location>
        <begin position="562"/>
        <end position="608"/>
    </location>
</feature>
<feature type="compositionally biased region" description="Low complexity" evidence="1">
    <location>
        <begin position="784"/>
        <end position="799"/>
    </location>
</feature>
<dbReference type="CDD" id="cd00065">
    <property type="entry name" value="FYVE_like_SF"/>
    <property type="match status" value="1"/>
</dbReference>
<proteinExistence type="predicted"/>
<dbReference type="InterPro" id="IPR013083">
    <property type="entry name" value="Znf_RING/FYVE/PHD"/>
</dbReference>
<feature type="compositionally biased region" description="Basic and acidic residues" evidence="1">
    <location>
        <begin position="1075"/>
        <end position="1087"/>
    </location>
</feature>
<feature type="region of interest" description="Disordered" evidence="1">
    <location>
        <begin position="1027"/>
        <end position="1117"/>
    </location>
</feature>
<dbReference type="KEGG" id="lenr:94175185"/>
<dbReference type="AlphaFoldDB" id="A0A836HJ41"/>
<feature type="compositionally biased region" description="Polar residues" evidence="1">
    <location>
        <begin position="585"/>
        <end position="605"/>
    </location>
</feature>
<feature type="compositionally biased region" description="Polar residues" evidence="1">
    <location>
        <begin position="1058"/>
        <end position="1072"/>
    </location>
</feature>
<dbReference type="Gene3D" id="3.30.40.10">
    <property type="entry name" value="Zinc/RING finger domain, C3HC4 (zinc finger)"/>
    <property type="match status" value="1"/>
</dbReference>
<dbReference type="Proteomes" id="UP000674179">
    <property type="component" value="Chromosome 8"/>
</dbReference>
<feature type="region of interest" description="Disordered" evidence="1">
    <location>
        <begin position="775"/>
        <end position="805"/>
    </location>
</feature>
<accession>A0A836HJ41</accession>
<feature type="compositionally biased region" description="Low complexity" evidence="1">
    <location>
        <begin position="423"/>
        <end position="438"/>
    </location>
</feature>
<feature type="compositionally biased region" description="Low complexity" evidence="1">
    <location>
        <begin position="1027"/>
        <end position="1057"/>
    </location>
</feature>
<evidence type="ECO:0008006" key="4">
    <source>
        <dbReference type="Google" id="ProtNLM"/>
    </source>
</evidence>
<feature type="region of interest" description="Disordered" evidence="1">
    <location>
        <begin position="508"/>
        <end position="529"/>
    </location>
</feature>
<feature type="region of interest" description="Disordered" evidence="1">
    <location>
        <begin position="157"/>
        <end position="231"/>
    </location>
</feature>
<feature type="region of interest" description="Disordered" evidence="1">
    <location>
        <begin position="402"/>
        <end position="438"/>
    </location>
</feature>
<evidence type="ECO:0000313" key="2">
    <source>
        <dbReference type="EMBL" id="KAG5485070.1"/>
    </source>
</evidence>
<evidence type="ECO:0000256" key="1">
    <source>
        <dbReference type="SAM" id="MobiDB-lite"/>
    </source>
</evidence>
<feature type="region of interest" description="Disordered" evidence="1">
    <location>
        <begin position="922"/>
        <end position="945"/>
    </location>
</feature>